<dbReference type="Proteomes" id="UP001153712">
    <property type="component" value="Chromosome 13"/>
</dbReference>
<evidence type="ECO:0000256" key="1">
    <source>
        <dbReference type="SAM" id="MobiDB-lite"/>
    </source>
</evidence>
<organism evidence="2 3">
    <name type="scientific">Phyllotreta striolata</name>
    <name type="common">Striped flea beetle</name>
    <name type="synonym">Crioceris striolata</name>
    <dbReference type="NCBI Taxonomy" id="444603"/>
    <lineage>
        <taxon>Eukaryota</taxon>
        <taxon>Metazoa</taxon>
        <taxon>Ecdysozoa</taxon>
        <taxon>Arthropoda</taxon>
        <taxon>Hexapoda</taxon>
        <taxon>Insecta</taxon>
        <taxon>Pterygota</taxon>
        <taxon>Neoptera</taxon>
        <taxon>Endopterygota</taxon>
        <taxon>Coleoptera</taxon>
        <taxon>Polyphaga</taxon>
        <taxon>Cucujiformia</taxon>
        <taxon>Chrysomeloidea</taxon>
        <taxon>Chrysomelidae</taxon>
        <taxon>Galerucinae</taxon>
        <taxon>Alticini</taxon>
        <taxon>Phyllotreta</taxon>
    </lineage>
</organism>
<accession>A0A9N9XLE9</accession>
<dbReference type="EMBL" id="OU900106">
    <property type="protein sequence ID" value="CAG9857086.1"/>
    <property type="molecule type" value="Genomic_DNA"/>
</dbReference>
<name>A0A9N9XLE9_PHYSR</name>
<sequence length="98" mass="10965">MRLLWKPTKPPSTFTFHIRHPHCQYRCDQVPPNRQITIRSFGVLSNGPRSFGAPPKMHPNSASDLPPISRLITPPGNGCGHRDAEERGPHRSPSPRAL</sequence>
<keyword evidence="3" id="KW-1185">Reference proteome</keyword>
<proteinExistence type="predicted"/>
<reference evidence="2" key="1">
    <citation type="submission" date="2022-01" db="EMBL/GenBank/DDBJ databases">
        <authorList>
            <person name="King R."/>
        </authorList>
    </citation>
    <scope>NUCLEOTIDE SEQUENCE</scope>
</reference>
<dbReference type="AlphaFoldDB" id="A0A9N9XLE9"/>
<evidence type="ECO:0000313" key="3">
    <source>
        <dbReference type="Proteomes" id="UP001153712"/>
    </source>
</evidence>
<gene>
    <name evidence="2" type="ORF">PHYEVI_LOCUS3498</name>
</gene>
<feature type="compositionally biased region" description="Basic and acidic residues" evidence="1">
    <location>
        <begin position="80"/>
        <end position="89"/>
    </location>
</feature>
<feature type="region of interest" description="Disordered" evidence="1">
    <location>
        <begin position="47"/>
        <end position="98"/>
    </location>
</feature>
<evidence type="ECO:0000313" key="2">
    <source>
        <dbReference type="EMBL" id="CAG9857086.1"/>
    </source>
</evidence>
<protein>
    <submittedName>
        <fullName evidence="2">Uncharacterized protein</fullName>
    </submittedName>
</protein>